<dbReference type="RefSeq" id="WP_187819200.1">
    <property type="nucleotide sequence ID" value="NZ_JACTVJ010000029.1"/>
</dbReference>
<dbReference type="InterPro" id="IPR032823">
    <property type="entry name" value="BCA_ABC_TP_C"/>
</dbReference>
<reference evidence="5 6" key="1">
    <citation type="submission" date="2020-08" db="EMBL/GenBank/DDBJ databases">
        <title>Genemic of Streptomyces polyaspartic.</title>
        <authorList>
            <person name="Liu W."/>
        </authorList>
    </citation>
    <scope>NUCLEOTIDE SEQUENCE [LARGE SCALE GENOMIC DNA]</scope>
    <source>
        <strain evidence="5 6">TRM66268-LWL</strain>
    </source>
</reference>
<name>A0ABR7STG7_9ACTN</name>
<gene>
    <name evidence="5" type="ORF">H9Y04_40230</name>
</gene>
<dbReference type="SMART" id="SM00382">
    <property type="entry name" value="AAA"/>
    <property type="match status" value="1"/>
</dbReference>
<proteinExistence type="predicted"/>
<evidence type="ECO:0000256" key="2">
    <source>
        <dbReference type="ARBA" id="ARBA00022741"/>
    </source>
</evidence>
<protein>
    <submittedName>
        <fullName evidence="5">ABC transporter ATP-binding protein</fullName>
    </submittedName>
</protein>
<keyword evidence="3 5" id="KW-0067">ATP-binding</keyword>
<dbReference type="Proteomes" id="UP000642284">
    <property type="component" value="Unassembled WGS sequence"/>
</dbReference>
<dbReference type="PROSITE" id="PS50893">
    <property type="entry name" value="ABC_TRANSPORTER_2"/>
    <property type="match status" value="1"/>
</dbReference>
<dbReference type="InterPro" id="IPR027417">
    <property type="entry name" value="P-loop_NTPase"/>
</dbReference>
<dbReference type="PANTHER" id="PTHR45772:SF2">
    <property type="entry name" value="ABC TRANSPORTER ATP-BINDING PROTEIN"/>
    <property type="match status" value="1"/>
</dbReference>
<dbReference type="SUPFAM" id="SSF52540">
    <property type="entry name" value="P-loop containing nucleoside triphosphate hydrolases"/>
    <property type="match status" value="1"/>
</dbReference>
<organism evidence="5 6">
    <name type="scientific">Streptomyces polyasparticus</name>
    <dbReference type="NCBI Taxonomy" id="2767826"/>
    <lineage>
        <taxon>Bacteria</taxon>
        <taxon>Bacillati</taxon>
        <taxon>Actinomycetota</taxon>
        <taxon>Actinomycetes</taxon>
        <taxon>Kitasatosporales</taxon>
        <taxon>Streptomycetaceae</taxon>
        <taxon>Streptomyces</taxon>
    </lineage>
</organism>
<dbReference type="GO" id="GO:0005524">
    <property type="term" value="F:ATP binding"/>
    <property type="evidence" value="ECO:0007669"/>
    <property type="project" value="UniProtKB-KW"/>
</dbReference>
<evidence type="ECO:0000313" key="6">
    <source>
        <dbReference type="Proteomes" id="UP000642284"/>
    </source>
</evidence>
<comment type="caution">
    <text evidence="5">The sequence shown here is derived from an EMBL/GenBank/DDBJ whole genome shotgun (WGS) entry which is preliminary data.</text>
</comment>
<evidence type="ECO:0000259" key="4">
    <source>
        <dbReference type="PROSITE" id="PS50893"/>
    </source>
</evidence>
<evidence type="ECO:0000256" key="3">
    <source>
        <dbReference type="ARBA" id="ARBA00022840"/>
    </source>
</evidence>
<dbReference type="CDD" id="cd03219">
    <property type="entry name" value="ABC_Mj1267_LivG_branched"/>
    <property type="match status" value="1"/>
</dbReference>
<dbReference type="InterPro" id="IPR051120">
    <property type="entry name" value="ABC_AA/LPS_Transport"/>
</dbReference>
<dbReference type="Gene3D" id="3.40.50.300">
    <property type="entry name" value="P-loop containing nucleotide triphosphate hydrolases"/>
    <property type="match status" value="1"/>
</dbReference>
<feature type="domain" description="ABC transporter" evidence="4">
    <location>
        <begin position="8"/>
        <end position="264"/>
    </location>
</feature>
<keyword evidence="1" id="KW-0813">Transport</keyword>
<dbReference type="Pfam" id="PF12399">
    <property type="entry name" value="BCA_ABC_TP_C"/>
    <property type="match status" value="1"/>
</dbReference>
<accession>A0ABR7STG7</accession>
<dbReference type="Pfam" id="PF00005">
    <property type="entry name" value="ABC_tran"/>
    <property type="match status" value="1"/>
</dbReference>
<dbReference type="EMBL" id="JACTVJ010000029">
    <property type="protein sequence ID" value="MBC9718774.1"/>
    <property type="molecule type" value="Genomic_DNA"/>
</dbReference>
<dbReference type="PANTHER" id="PTHR45772">
    <property type="entry name" value="CONSERVED COMPONENT OF ABC TRANSPORTER FOR NATURAL AMINO ACIDS-RELATED"/>
    <property type="match status" value="1"/>
</dbReference>
<sequence length="268" mass="28917">MTAADPLLRIEDVSRAFGGVYAVRDVSLSVAEGETRAVIGPNGAGKSTLFNMISGHLTADHGTVHYTPATDGGVGLPQRIDRFSAHRRARLGIAIVFQGARLFHRMTALENVMVGAHARTRHGFLSAALRLPGHHREEAAITADALAALERVGLKDWAHRSADVLPLGQQRALQVARALCARPRLLLLDEPASGLRAGEREALAQLIESLRQEGLTMMLIEHDVAFVTRLADRITVLDLGREIAEGTPREIRDNEAVLAAYLGQESAA</sequence>
<dbReference type="InterPro" id="IPR003439">
    <property type="entry name" value="ABC_transporter-like_ATP-bd"/>
</dbReference>
<evidence type="ECO:0000256" key="1">
    <source>
        <dbReference type="ARBA" id="ARBA00022448"/>
    </source>
</evidence>
<keyword evidence="2" id="KW-0547">Nucleotide-binding</keyword>
<keyword evidence="6" id="KW-1185">Reference proteome</keyword>
<dbReference type="InterPro" id="IPR003593">
    <property type="entry name" value="AAA+_ATPase"/>
</dbReference>
<evidence type="ECO:0000313" key="5">
    <source>
        <dbReference type="EMBL" id="MBC9718774.1"/>
    </source>
</evidence>